<evidence type="ECO:0000313" key="5">
    <source>
        <dbReference type="Proteomes" id="UP000244005"/>
    </source>
</evidence>
<name>A0A2R6X517_MARPO</name>
<evidence type="ECO:0000256" key="2">
    <source>
        <dbReference type="ARBA" id="ARBA00023043"/>
    </source>
</evidence>
<evidence type="ECO:0000313" key="4">
    <source>
        <dbReference type="EMBL" id="PTQ41197.1"/>
    </source>
</evidence>
<dbReference type="OrthoDB" id="194358at2759"/>
<reference evidence="5" key="1">
    <citation type="journal article" date="2017" name="Cell">
        <title>Insights into land plant evolution garnered from the Marchantia polymorpha genome.</title>
        <authorList>
            <person name="Bowman J.L."/>
            <person name="Kohchi T."/>
            <person name="Yamato K.T."/>
            <person name="Jenkins J."/>
            <person name="Shu S."/>
            <person name="Ishizaki K."/>
            <person name="Yamaoka S."/>
            <person name="Nishihama R."/>
            <person name="Nakamura Y."/>
            <person name="Berger F."/>
            <person name="Adam C."/>
            <person name="Aki S.S."/>
            <person name="Althoff F."/>
            <person name="Araki T."/>
            <person name="Arteaga-Vazquez M.A."/>
            <person name="Balasubrmanian S."/>
            <person name="Barry K."/>
            <person name="Bauer D."/>
            <person name="Boehm C.R."/>
            <person name="Briginshaw L."/>
            <person name="Caballero-Perez J."/>
            <person name="Catarino B."/>
            <person name="Chen F."/>
            <person name="Chiyoda S."/>
            <person name="Chovatia M."/>
            <person name="Davies K.M."/>
            <person name="Delmans M."/>
            <person name="Demura T."/>
            <person name="Dierschke T."/>
            <person name="Dolan L."/>
            <person name="Dorantes-Acosta A.E."/>
            <person name="Eklund D.M."/>
            <person name="Florent S.N."/>
            <person name="Flores-Sandoval E."/>
            <person name="Fujiyama A."/>
            <person name="Fukuzawa H."/>
            <person name="Galik B."/>
            <person name="Grimanelli D."/>
            <person name="Grimwood J."/>
            <person name="Grossniklaus U."/>
            <person name="Hamada T."/>
            <person name="Haseloff J."/>
            <person name="Hetherington A.J."/>
            <person name="Higo A."/>
            <person name="Hirakawa Y."/>
            <person name="Hundley H.N."/>
            <person name="Ikeda Y."/>
            <person name="Inoue K."/>
            <person name="Inoue S.I."/>
            <person name="Ishida S."/>
            <person name="Jia Q."/>
            <person name="Kakita M."/>
            <person name="Kanazawa T."/>
            <person name="Kawai Y."/>
            <person name="Kawashima T."/>
            <person name="Kennedy M."/>
            <person name="Kinose K."/>
            <person name="Kinoshita T."/>
            <person name="Kohara Y."/>
            <person name="Koide E."/>
            <person name="Komatsu K."/>
            <person name="Kopischke S."/>
            <person name="Kubo M."/>
            <person name="Kyozuka J."/>
            <person name="Lagercrantz U."/>
            <person name="Lin S.S."/>
            <person name="Lindquist E."/>
            <person name="Lipzen A.M."/>
            <person name="Lu C.W."/>
            <person name="De Luna E."/>
            <person name="Martienssen R.A."/>
            <person name="Minamino N."/>
            <person name="Mizutani M."/>
            <person name="Mizutani M."/>
            <person name="Mochizuki N."/>
            <person name="Monte I."/>
            <person name="Mosher R."/>
            <person name="Nagasaki H."/>
            <person name="Nakagami H."/>
            <person name="Naramoto S."/>
            <person name="Nishitani K."/>
            <person name="Ohtani M."/>
            <person name="Okamoto T."/>
            <person name="Okumura M."/>
            <person name="Phillips J."/>
            <person name="Pollak B."/>
            <person name="Reinders A."/>
            <person name="Rovekamp M."/>
            <person name="Sano R."/>
            <person name="Sawa S."/>
            <person name="Schmid M.W."/>
            <person name="Shirakawa M."/>
            <person name="Solano R."/>
            <person name="Spunde A."/>
            <person name="Suetsugu N."/>
            <person name="Sugano S."/>
            <person name="Sugiyama A."/>
            <person name="Sun R."/>
            <person name="Suzuki Y."/>
            <person name="Takenaka M."/>
            <person name="Takezawa D."/>
            <person name="Tomogane H."/>
            <person name="Tsuzuki M."/>
            <person name="Ueda T."/>
            <person name="Umeda M."/>
            <person name="Ward J.M."/>
            <person name="Watanabe Y."/>
            <person name="Yazaki K."/>
            <person name="Yokoyama R."/>
            <person name="Yoshitake Y."/>
            <person name="Yotsui I."/>
            <person name="Zachgo S."/>
            <person name="Schmutz J."/>
        </authorList>
    </citation>
    <scope>NUCLEOTIDE SEQUENCE [LARGE SCALE GENOMIC DNA]</scope>
    <source>
        <strain evidence="5">Tak-1</strain>
    </source>
</reference>
<sequence>MRTELGWNCLHYAGRWGHFEVSRLIIKACAEMINDRTENGNLGNGHFEVSKLILEACPEIINRGTLGGDIIYSRSSSISIPQRSTPVVNVNNKTGLMLACQSGHEQVVRLLLAHKADVMVYCENGRNCLHYAAERGHSEVSSLLIQEFPQLRDSTTRGAAKCPPNDSGKTALMLASQYG</sequence>
<dbReference type="PANTHER" id="PTHR23206:SF8">
    <property type="entry name" value="ANKYRIN REPEAT AND KH DOMAIN-CONTAINING 1"/>
    <property type="match status" value="1"/>
</dbReference>
<evidence type="ECO:0000256" key="1">
    <source>
        <dbReference type="ARBA" id="ARBA00022737"/>
    </source>
</evidence>
<dbReference type="Pfam" id="PF12796">
    <property type="entry name" value="Ank_2"/>
    <property type="match status" value="1"/>
</dbReference>
<dbReference type="InterPro" id="IPR036770">
    <property type="entry name" value="Ankyrin_rpt-contain_sf"/>
</dbReference>
<gene>
    <name evidence="4" type="ORF">MARPO_0035s0009</name>
</gene>
<dbReference type="PANTHER" id="PTHR23206">
    <property type="entry name" value="MASK PROTEIN"/>
    <property type="match status" value="1"/>
</dbReference>
<feature type="repeat" description="ANK" evidence="3">
    <location>
        <begin position="91"/>
        <end position="123"/>
    </location>
</feature>
<proteinExistence type="predicted"/>
<evidence type="ECO:0000256" key="3">
    <source>
        <dbReference type="PROSITE-ProRule" id="PRU00023"/>
    </source>
</evidence>
<accession>A0A2R6X517</accession>
<dbReference type="Pfam" id="PF00023">
    <property type="entry name" value="Ank"/>
    <property type="match status" value="1"/>
</dbReference>
<keyword evidence="5" id="KW-1185">Reference proteome</keyword>
<dbReference type="SUPFAM" id="SSF48403">
    <property type="entry name" value="Ankyrin repeat"/>
    <property type="match status" value="1"/>
</dbReference>
<dbReference type="PROSITE" id="PS50297">
    <property type="entry name" value="ANK_REP_REGION"/>
    <property type="match status" value="2"/>
</dbReference>
<protein>
    <submittedName>
        <fullName evidence="4">Uncharacterized protein</fullName>
    </submittedName>
</protein>
<dbReference type="PROSITE" id="PS50088">
    <property type="entry name" value="ANK_REPEAT"/>
    <property type="match status" value="2"/>
</dbReference>
<dbReference type="InterPro" id="IPR002110">
    <property type="entry name" value="Ankyrin_rpt"/>
</dbReference>
<dbReference type="SMART" id="SM00248">
    <property type="entry name" value="ANK"/>
    <property type="match status" value="3"/>
</dbReference>
<organism evidence="4 5">
    <name type="scientific">Marchantia polymorpha</name>
    <name type="common">Common liverwort</name>
    <name type="synonym">Marchantia aquatica</name>
    <dbReference type="NCBI Taxonomy" id="3197"/>
    <lineage>
        <taxon>Eukaryota</taxon>
        <taxon>Viridiplantae</taxon>
        <taxon>Streptophyta</taxon>
        <taxon>Embryophyta</taxon>
        <taxon>Marchantiophyta</taxon>
        <taxon>Marchantiopsida</taxon>
        <taxon>Marchantiidae</taxon>
        <taxon>Marchantiales</taxon>
        <taxon>Marchantiaceae</taxon>
        <taxon>Marchantia</taxon>
    </lineage>
</organism>
<dbReference type="InterPro" id="IPR051631">
    <property type="entry name" value="Ankyrin-KH/SAM_domain"/>
</dbReference>
<dbReference type="Proteomes" id="UP000244005">
    <property type="component" value="Unassembled WGS sequence"/>
</dbReference>
<feature type="repeat" description="ANK" evidence="3">
    <location>
        <begin position="124"/>
        <end position="146"/>
    </location>
</feature>
<dbReference type="EMBL" id="KZ772707">
    <property type="protein sequence ID" value="PTQ41197.1"/>
    <property type="molecule type" value="Genomic_DNA"/>
</dbReference>
<dbReference type="Gene3D" id="1.25.40.20">
    <property type="entry name" value="Ankyrin repeat-containing domain"/>
    <property type="match status" value="2"/>
</dbReference>
<dbReference type="AlphaFoldDB" id="A0A2R6X517"/>
<keyword evidence="2 3" id="KW-0040">ANK repeat</keyword>
<keyword evidence="1" id="KW-0677">Repeat</keyword>